<evidence type="ECO:0000313" key="2">
    <source>
        <dbReference type="Proteomes" id="UP000018846"/>
    </source>
</evidence>
<protein>
    <submittedName>
        <fullName evidence="1">Uncharacterized protein</fullName>
    </submittedName>
</protein>
<accession>W1TT83</accession>
<reference evidence="1 2" key="1">
    <citation type="submission" date="2013-12" db="EMBL/GenBank/DDBJ databases">
        <title>A Varibaculum cambriense genome reconstructed from a premature infant gut community with otherwise low bacterial novelty that shifts toward anaerobic metabolism during the third week of life.</title>
        <authorList>
            <person name="Brown C.T."/>
            <person name="Sharon I."/>
            <person name="Thomas B.C."/>
            <person name="Castelle C.J."/>
            <person name="Morowitz M.J."/>
            <person name="Banfield J.F."/>
        </authorList>
    </citation>
    <scope>NUCLEOTIDE SEQUENCE [LARGE SCALE GENOMIC DNA]</scope>
    <source>
        <strain evidence="2">DORA_7</strain>
    </source>
</reference>
<comment type="caution">
    <text evidence="1">The sequence shown here is derived from an EMBL/GenBank/DDBJ whole genome shotgun (WGS) entry which is preliminary data.</text>
</comment>
<organism evidence="1 2">
    <name type="scientific">Streptococcus anginosus DORA_7</name>
    <dbReference type="NCBI Taxonomy" id="1403946"/>
    <lineage>
        <taxon>Bacteria</taxon>
        <taxon>Bacillati</taxon>
        <taxon>Bacillota</taxon>
        <taxon>Bacilli</taxon>
        <taxon>Lactobacillales</taxon>
        <taxon>Streptococcaceae</taxon>
        <taxon>Streptococcus</taxon>
        <taxon>Streptococcus anginosus group</taxon>
    </lineage>
</organism>
<sequence>MRRSEGLKMFFPILTTASYNSDDYINKGAEHFCLSFLLYNGKMPYDGAFHLLFKLKKAPNTENIVWVSFLRLRRSKLVLVHVVRGSDGAN</sequence>
<dbReference type="Proteomes" id="UP000018846">
    <property type="component" value="Unassembled WGS sequence"/>
</dbReference>
<gene>
    <name evidence="1" type="ORF">Q615_SPAC00121G0034</name>
</gene>
<dbReference type="EMBL" id="AZMF01000121">
    <property type="protein sequence ID" value="ETI84847.1"/>
    <property type="molecule type" value="Genomic_DNA"/>
</dbReference>
<proteinExistence type="predicted"/>
<dbReference type="AlphaFoldDB" id="W1TT83"/>
<evidence type="ECO:0000313" key="1">
    <source>
        <dbReference type="EMBL" id="ETI84847.1"/>
    </source>
</evidence>
<name>W1TT83_STRAP</name>